<dbReference type="PROSITE" id="PS51257">
    <property type="entry name" value="PROKAR_LIPOPROTEIN"/>
    <property type="match status" value="1"/>
</dbReference>
<dbReference type="CDD" id="cd08977">
    <property type="entry name" value="SusD"/>
    <property type="match status" value="1"/>
</dbReference>
<comment type="similarity">
    <text evidence="2">Belongs to the SusD family.</text>
</comment>
<dbReference type="Gene3D" id="1.25.40.390">
    <property type="match status" value="1"/>
</dbReference>
<keyword evidence="5" id="KW-0998">Cell outer membrane</keyword>
<protein>
    <submittedName>
        <fullName evidence="8">SusD family protein</fullName>
    </submittedName>
</protein>
<evidence type="ECO:0000256" key="4">
    <source>
        <dbReference type="ARBA" id="ARBA00023136"/>
    </source>
</evidence>
<dbReference type="EMBL" id="FUWZ01000006">
    <property type="protein sequence ID" value="SKA43098.1"/>
    <property type="molecule type" value="Genomic_DNA"/>
</dbReference>
<dbReference type="Pfam" id="PF14322">
    <property type="entry name" value="SusD-like_3"/>
    <property type="match status" value="1"/>
</dbReference>
<keyword evidence="9" id="KW-1185">Reference proteome</keyword>
<evidence type="ECO:0000256" key="3">
    <source>
        <dbReference type="ARBA" id="ARBA00022729"/>
    </source>
</evidence>
<dbReference type="Pfam" id="PF07980">
    <property type="entry name" value="SusD_RagB"/>
    <property type="match status" value="1"/>
</dbReference>
<feature type="domain" description="SusD-like N-terminal" evidence="7">
    <location>
        <begin position="24"/>
        <end position="239"/>
    </location>
</feature>
<keyword evidence="4" id="KW-0472">Membrane</keyword>
<evidence type="ECO:0000313" key="8">
    <source>
        <dbReference type="EMBL" id="SKA43098.1"/>
    </source>
</evidence>
<sequence>MLQRYKHIAWVLVTALVTGCSKDFLHQDPAAATETRHAIKDLAGLRAAINGVYSLMQNENYYGRTMLLLPDLRGDNEYISVLNSNRYRNLDQYIVTANDTYITDTWNQLYAVVANANMVIQKGPAVALAPSVADSTEAMQIVAEAYAVRGLVFFDIARLYAQAYNYTPDASHMGIPLAIFTDIEEVQSPSRSSVKDTYAQIIRDLRQSIRLFSDSRSTAFSSGRINAYSVKALLARVLLYKGDWEGAEITAGQVISSGKYELLPTDKAVSDFNQAGNSETIFEVINTSVDNRSTDALSAMFNQTAYGDVLATDDLRNVYNEKDVRLGFIKRDKRAGNGGENPANIITKYKDVTTFAESIKVMRLAELYLIRAEALGRLGREGDARQALNSIVLRANPGTAPVTASGKALLDAIALERRKELAFEGHRLFDLARTGTPFVKFLASDRTISVALPGPKIILPIPQRELDANPNIRHQQNEGYN</sequence>
<dbReference type="Gene3D" id="1.25.40.900">
    <property type="match status" value="1"/>
</dbReference>
<evidence type="ECO:0000313" key="9">
    <source>
        <dbReference type="Proteomes" id="UP000190367"/>
    </source>
</evidence>
<organism evidence="8 9">
    <name type="scientific">Chitinophaga eiseniae</name>
    <dbReference type="NCBI Taxonomy" id="634771"/>
    <lineage>
        <taxon>Bacteria</taxon>
        <taxon>Pseudomonadati</taxon>
        <taxon>Bacteroidota</taxon>
        <taxon>Chitinophagia</taxon>
        <taxon>Chitinophagales</taxon>
        <taxon>Chitinophagaceae</taxon>
        <taxon>Chitinophaga</taxon>
    </lineage>
</organism>
<dbReference type="InterPro" id="IPR011990">
    <property type="entry name" value="TPR-like_helical_dom_sf"/>
</dbReference>
<evidence type="ECO:0000256" key="2">
    <source>
        <dbReference type="ARBA" id="ARBA00006275"/>
    </source>
</evidence>
<dbReference type="Gene3D" id="2.20.20.130">
    <property type="match status" value="1"/>
</dbReference>
<dbReference type="SUPFAM" id="SSF48452">
    <property type="entry name" value="TPR-like"/>
    <property type="match status" value="1"/>
</dbReference>
<dbReference type="OrthoDB" id="1080118at2"/>
<reference evidence="9" key="1">
    <citation type="submission" date="2017-02" db="EMBL/GenBank/DDBJ databases">
        <authorList>
            <person name="Varghese N."/>
            <person name="Submissions S."/>
        </authorList>
    </citation>
    <scope>NUCLEOTIDE SEQUENCE [LARGE SCALE GENOMIC DNA]</scope>
    <source>
        <strain evidence="9">DSM 22224</strain>
    </source>
</reference>
<accession>A0A1T4TS17</accession>
<evidence type="ECO:0000259" key="7">
    <source>
        <dbReference type="Pfam" id="PF14322"/>
    </source>
</evidence>
<dbReference type="AlphaFoldDB" id="A0A1T4TS17"/>
<evidence type="ECO:0000256" key="1">
    <source>
        <dbReference type="ARBA" id="ARBA00004442"/>
    </source>
</evidence>
<evidence type="ECO:0000256" key="5">
    <source>
        <dbReference type="ARBA" id="ARBA00023237"/>
    </source>
</evidence>
<dbReference type="InterPro" id="IPR012944">
    <property type="entry name" value="SusD_RagB_dom"/>
</dbReference>
<feature type="domain" description="RagB/SusD" evidence="6">
    <location>
        <begin position="354"/>
        <end position="480"/>
    </location>
</feature>
<dbReference type="STRING" id="634771.SAMN04488128_106105"/>
<proteinExistence type="inferred from homology"/>
<gene>
    <name evidence="8" type="ORF">SAMN04488128_106105</name>
</gene>
<dbReference type="Proteomes" id="UP000190367">
    <property type="component" value="Unassembled WGS sequence"/>
</dbReference>
<dbReference type="GO" id="GO:0009279">
    <property type="term" value="C:cell outer membrane"/>
    <property type="evidence" value="ECO:0007669"/>
    <property type="project" value="UniProtKB-SubCell"/>
</dbReference>
<comment type="subcellular location">
    <subcellularLocation>
        <location evidence="1">Cell outer membrane</location>
    </subcellularLocation>
</comment>
<name>A0A1T4TS17_9BACT</name>
<keyword evidence="3" id="KW-0732">Signal</keyword>
<evidence type="ECO:0000259" key="6">
    <source>
        <dbReference type="Pfam" id="PF07980"/>
    </source>
</evidence>
<dbReference type="InterPro" id="IPR033985">
    <property type="entry name" value="SusD-like_N"/>
</dbReference>